<evidence type="ECO:0000256" key="10">
    <source>
        <dbReference type="SAM" id="MobiDB-lite"/>
    </source>
</evidence>
<dbReference type="AlphaFoldDB" id="A0A8C0GIF4"/>
<feature type="domain" description="Ig-like" evidence="12">
    <location>
        <begin position="157"/>
        <end position="240"/>
    </location>
</feature>
<evidence type="ECO:0000256" key="2">
    <source>
        <dbReference type="ARBA" id="ARBA00007591"/>
    </source>
</evidence>
<dbReference type="SMART" id="SM00409">
    <property type="entry name" value="IG"/>
    <property type="match status" value="1"/>
</dbReference>
<dbReference type="Ensembl" id="ENSCABT00000008440.1">
    <property type="protein sequence ID" value="ENSCABP00000007716.1"/>
    <property type="gene ID" value="ENSCABG00000005818.1"/>
</dbReference>
<dbReference type="Proteomes" id="UP000694404">
    <property type="component" value="Unplaced"/>
</dbReference>
<dbReference type="GO" id="GO:0005102">
    <property type="term" value="F:signaling receptor binding"/>
    <property type="evidence" value="ECO:0007669"/>
    <property type="project" value="TreeGrafter"/>
</dbReference>
<dbReference type="PROSITE" id="PS50835">
    <property type="entry name" value="IG_LIKE"/>
    <property type="match status" value="2"/>
</dbReference>
<dbReference type="InterPro" id="IPR013320">
    <property type="entry name" value="ConA-like_dom_sf"/>
</dbReference>
<evidence type="ECO:0000256" key="9">
    <source>
        <dbReference type="ARBA" id="ARBA00023319"/>
    </source>
</evidence>
<comment type="similarity">
    <text evidence="2">Belongs to the immunoglobulin superfamily. BTN/MOG family.</text>
</comment>
<keyword evidence="8" id="KW-0325">Glycoprotein</keyword>
<evidence type="ECO:0000256" key="8">
    <source>
        <dbReference type="ARBA" id="ARBA00023180"/>
    </source>
</evidence>
<keyword evidence="4" id="KW-0732">Signal</keyword>
<dbReference type="InterPro" id="IPR035033">
    <property type="entry name" value="PRY/SPRY_TRIM39"/>
</dbReference>
<dbReference type="SMART" id="SM00449">
    <property type="entry name" value="SPRY"/>
    <property type="match status" value="1"/>
</dbReference>
<comment type="subcellular location">
    <subcellularLocation>
        <location evidence="1">Membrane</location>
        <topology evidence="1">Single-pass type I membrane protein</topology>
    </subcellularLocation>
</comment>
<dbReference type="InterPro" id="IPR006574">
    <property type="entry name" value="PRY"/>
</dbReference>
<dbReference type="InterPro" id="IPR003879">
    <property type="entry name" value="Butyrophylin_SPRY"/>
</dbReference>
<keyword evidence="7" id="KW-1015">Disulfide bond</keyword>
<evidence type="ECO:0000256" key="7">
    <source>
        <dbReference type="ARBA" id="ARBA00023157"/>
    </source>
</evidence>
<dbReference type="GO" id="GO:0050852">
    <property type="term" value="P:T cell receptor signaling pathway"/>
    <property type="evidence" value="ECO:0007669"/>
    <property type="project" value="TreeGrafter"/>
</dbReference>
<keyword evidence="5" id="KW-1133">Transmembrane helix</keyword>
<evidence type="ECO:0000259" key="12">
    <source>
        <dbReference type="PROSITE" id="PS50835"/>
    </source>
</evidence>
<proteinExistence type="inferred from homology"/>
<sequence length="514" mass="57202">GLPSLGTPHLLPPLSLGYCQSPLSPHSLGQTAVYQPLITVTGPDHPISTSVGGEAVLPCHLSPRMSAENMEVRWFRFQYHSVVHLYQKGQDKYEEQMLEYHGRTELLKDGITNGSVSLRIYQVKLSDHGQYTCFFQYNIFYEEAILELMVSAMGSDPHISVDGHQDGGIRVVCQSAGWHPEPEAQWRDHRGQLLLSASEKISKADNGLFQTQISIVVTEDSNQNLSCSVRNPLVNKDKISTVFIAGQAEKQPAWERLQRSPKSHRPCRKQRREKQLKVTEHSEQPLHLWESLGWNPEQKGNPGPPTAPPEGDGHKPQCPCPRTDSVTLSPVDMTLDPDTANPWLILSENQKCVRYGDAQQDLPNNPERFDPFPCVLGTERFTGGRHYWEVEVRDKTRWTLGVCRDSMSRKVTPTPGNGCWVMWLRGGEYKAGTSTSPPISVGIQPSRVGIFLDYEAGKVSFYNVTDSSHLFTFTGTFSGTLRPYFYPGHKAGGTNVAPLILCPVPAQAGGNLCT</sequence>
<dbReference type="PANTHER" id="PTHR24100">
    <property type="entry name" value="BUTYROPHILIN"/>
    <property type="match status" value="1"/>
</dbReference>
<dbReference type="InterPro" id="IPR003599">
    <property type="entry name" value="Ig_sub"/>
</dbReference>
<dbReference type="InterPro" id="IPR003877">
    <property type="entry name" value="SPRY_dom"/>
</dbReference>
<evidence type="ECO:0000256" key="6">
    <source>
        <dbReference type="ARBA" id="ARBA00023136"/>
    </source>
</evidence>
<feature type="domain" description="Ig-like" evidence="12">
    <location>
        <begin position="36"/>
        <end position="133"/>
    </location>
</feature>
<dbReference type="InterPro" id="IPR013106">
    <property type="entry name" value="Ig_V-set"/>
</dbReference>
<reference evidence="13" key="2">
    <citation type="submission" date="2025-09" db="UniProtKB">
        <authorList>
            <consortium name="Ensembl"/>
        </authorList>
    </citation>
    <scope>IDENTIFICATION</scope>
</reference>
<feature type="domain" description="B30.2/SPRY" evidence="11">
    <location>
        <begin position="313"/>
        <end position="506"/>
    </location>
</feature>
<dbReference type="Gene3D" id="2.60.40.10">
    <property type="entry name" value="Immunoglobulins"/>
    <property type="match status" value="2"/>
</dbReference>
<dbReference type="InterPro" id="IPR053896">
    <property type="entry name" value="BTN3A2-like_Ig-C"/>
</dbReference>
<dbReference type="GeneTree" id="ENSGT00940000160338"/>
<accession>A0A8C0GIF4</accession>
<dbReference type="InterPro" id="IPR001870">
    <property type="entry name" value="B30.2/SPRY"/>
</dbReference>
<evidence type="ECO:0000256" key="5">
    <source>
        <dbReference type="ARBA" id="ARBA00022989"/>
    </source>
</evidence>
<dbReference type="SMART" id="SM00589">
    <property type="entry name" value="PRY"/>
    <property type="match status" value="1"/>
</dbReference>
<dbReference type="Gene3D" id="2.60.120.920">
    <property type="match status" value="1"/>
</dbReference>
<evidence type="ECO:0000313" key="13">
    <source>
        <dbReference type="Ensembl" id="ENSCABP00000007716.1"/>
    </source>
</evidence>
<keyword evidence="14" id="KW-1185">Reference proteome</keyword>
<dbReference type="FunFam" id="2.60.40.10:FF:000208">
    <property type="entry name" value="Butyrophilin subfamily 1 member A1"/>
    <property type="match status" value="1"/>
</dbReference>
<dbReference type="OMA" id="SGYCART"/>
<keyword evidence="3" id="KW-0812">Transmembrane</keyword>
<dbReference type="PANTHER" id="PTHR24100:SF149">
    <property type="entry name" value="BG-LIKE ANTIGEN 1-RELATED"/>
    <property type="match status" value="1"/>
</dbReference>
<dbReference type="PRINTS" id="PR01407">
    <property type="entry name" value="BUTYPHLNCDUF"/>
</dbReference>
<dbReference type="InterPro" id="IPR043136">
    <property type="entry name" value="B30.2/SPRY_sf"/>
</dbReference>
<dbReference type="Pfam" id="PF13765">
    <property type="entry name" value="PRY"/>
    <property type="match status" value="1"/>
</dbReference>
<dbReference type="InterPro" id="IPR007110">
    <property type="entry name" value="Ig-like_dom"/>
</dbReference>
<reference evidence="13" key="1">
    <citation type="submission" date="2025-08" db="UniProtKB">
        <authorList>
            <consortium name="Ensembl"/>
        </authorList>
    </citation>
    <scope>IDENTIFICATION</scope>
</reference>
<dbReference type="PROSITE" id="PS50188">
    <property type="entry name" value="B302_SPRY"/>
    <property type="match status" value="1"/>
</dbReference>
<dbReference type="SUPFAM" id="SSF49899">
    <property type="entry name" value="Concanavalin A-like lectins/glucanases"/>
    <property type="match status" value="1"/>
</dbReference>
<keyword evidence="6" id="KW-0472">Membrane</keyword>
<protein>
    <submittedName>
        <fullName evidence="13">Uncharacterized protein</fullName>
    </submittedName>
</protein>
<dbReference type="FunFam" id="2.60.40.10:FF:000088">
    <property type="entry name" value="Butyrophilin subfamily 1 member A1"/>
    <property type="match status" value="1"/>
</dbReference>
<organism evidence="13 14">
    <name type="scientific">Chelonoidis abingdonii</name>
    <name type="common">Abingdon island giant tortoise</name>
    <name type="synonym">Testudo abingdonii</name>
    <dbReference type="NCBI Taxonomy" id="106734"/>
    <lineage>
        <taxon>Eukaryota</taxon>
        <taxon>Metazoa</taxon>
        <taxon>Chordata</taxon>
        <taxon>Craniata</taxon>
        <taxon>Vertebrata</taxon>
        <taxon>Euteleostomi</taxon>
        <taxon>Archelosauria</taxon>
        <taxon>Testudinata</taxon>
        <taxon>Testudines</taxon>
        <taxon>Cryptodira</taxon>
        <taxon>Durocryptodira</taxon>
        <taxon>Testudinoidea</taxon>
        <taxon>Testudinidae</taxon>
        <taxon>Chelonoidis</taxon>
    </lineage>
</organism>
<dbReference type="InterPro" id="IPR013783">
    <property type="entry name" value="Ig-like_fold"/>
</dbReference>
<feature type="region of interest" description="Disordered" evidence="10">
    <location>
        <begin position="252"/>
        <end position="322"/>
    </location>
</feature>
<name>A0A8C0GIF4_CHEAB</name>
<dbReference type="InterPro" id="IPR050504">
    <property type="entry name" value="IgSF_BTN/MOG"/>
</dbReference>
<dbReference type="Pfam" id="PF22705">
    <property type="entry name" value="C2-set_3"/>
    <property type="match status" value="1"/>
</dbReference>
<keyword evidence="9" id="KW-0393">Immunoglobulin domain</keyword>
<dbReference type="SUPFAM" id="SSF48726">
    <property type="entry name" value="Immunoglobulin"/>
    <property type="match status" value="2"/>
</dbReference>
<dbReference type="CDD" id="cd05713">
    <property type="entry name" value="IgV_MOG_like"/>
    <property type="match status" value="1"/>
</dbReference>
<dbReference type="Pfam" id="PF07686">
    <property type="entry name" value="V-set"/>
    <property type="match status" value="1"/>
</dbReference>
<evidence type="ECO:0000256" key="4">
    <source>
        <dbReference type="ARBA" id="ARBA00022729"/>
    </source>
</evidence>
<dbReference type="GO" id="GO:0001817">
    <property type="term" value="P:regulation of cytokine production"/>
    <property type="evidence" value="ECO:0007669"/>
    <property type="project" value="TreeGrafter"/>
</dbReference>
<evidence type="ECO:0000313" key="14">
    <source>
        <dbReference type="Proteomes" id="UP000694404"/>
    </source>
</evidence>
<dbReference type="GO" id="GO:0009897">
    <property type="term" value="C:external side of plasma membrane"/>
    <property type="evidence" value="ECO:0007669"/>
    <property type="project" value="TreeGrafter"/>
</dbReference>
<dbReference type="SMART" id="SM00406">
    <property type="entry name" value="IGv"/>
    <property type="match status" value="1"/>
</dbReference>
<evidence type="ECO:0000256" key="3">
    <source>
        <dbReference type="ARBA" id="ARBA00022692"/>
    </source>
</evidence>
<dbReference type="InterPro" id="IPR036179">
    <property type="entry name" value="Ig-like_dom_sf"/>
</dbReference>
<evidence type="ECO:0000256" key="1">
    <source>
        <dbReference type="ARBA" id="ARBA00004479"/>
    </source>
</evidence>
<feature type="compositionally biased region" description="Basic residues" evidence="10">
    <location>
        <begin position="259"/>
        <end position="272"/>
    </location>
</feature>
<dbReference type="FunFam" id="2.60.120.920:FF:000004">
    <property type="entry name" value="Butyrophilin subfamily 1 member A1"/>
    <property type="match status" value="1"/>
</dbReference>
<evidence type="ECO:0000259" key="11">
    <source>
        <dbReference type="PROSITE" id="PS50188"/>
    </source>
</evidence>
<feature type="compositionally biased region" description="Basic and acidic residues" evidence="10">
    <location>
        <begin position="273"/>
        <end position="284"/>
    </location>
</feature>
<dbReference type="CDD" id="cd13745">
    <property type="entry name" value="SPRY_PRY_TRIM39"/>
    <property type="match status" value="1"/>
</dbReference>
<dbReference type="Pfam" id="PF00622">
    <property type="entry name" value="SPRY"/>
    <property type="match status" value="1"/>
</dbReference>